<sequence length="396" mass="42774">MSRGNGRHGLLLYQSYNVPRLRKSNLSPFSGPVRSVSENSLVAMDFSGRTGRVIDNPVEAQSAALEEGQTWRKRSQRMNVLGSPSPLHPSTLSTVIHRTQIWFHGRILREEAHRMILQQGQVDGLFLLRDSQSNPKAFVLTLCHHQKIKHFQILPASDSCIFSFLHLWLEATLDEAPDSAHGPGVGLVLPPVDEGDEAGGVQAALGAAVRGVGLQPRLLEAEPGGGPPARVGPQQQADEVPGPLADALEVIPGEAEVQPADVQARLLGALVQEGGGAAQQHVGHHAQAPQVRGQRHGLLEDQLRRGELGAAQQRVDVVEAVELRRVAEVRQFDRRLAAGAVGHQQVLRLEERCHTTPLDGWFVSTTVPPADDVVQQAALVGPETQTPQHGLAALRT</sequence>
<evidence type="ECO:0000256" key="2">
    <source>
        <dbReference type="SAM" id="MobiDB-lite"/>
    </source>
</evidence>
<dbReference type="Pfam" id="PF00017">
    <property type="entry name" value="SH2"/>
    <property type="match status" value="1"/>
</dbReference>
<dbReference type="PANTHER" id="PTHR11243:SF4">
    <property type="entry name" value="GROWTH FACTOR RECEPTOR-BOUND PROTEIN 10"/>
    <property type="match status" value="1"/>
</dbReference>
<feature type="region of interest" description="Disordered" evidence="2">
    <location>
        <begin position="221"/>
        <end position="240"/>
    </location>
</feature>
<dbReference type="Proteomes" id="UP000314294">
    <property type="component" value="Unassembled WGS sequence"/>
</dbReference>
<dbReference type="PRINTS" id="PR00401">
    <property type="entry name" value="SH2DOMAIN"/>
</dbReference>
<reference evidence="4 5" key="1">
    <citation type="submission" date="2019-03" db="EMBL/GenBank/DDBJ databases">
        <title>First draft genome of Liparis tanakae, snailfish: a comprehensive survey of snailfish specific genes.</title>
        <authorList>
            <person name="Kim W."/>
            <person name="Song I."/>
            <person name="Jeong J.-H."/>
            <person name="Kim D."/>
            <person name="Kim S."/>
            <person name="Ryu S."/>
            <person name="Song J.Y."/>
            <person name="Lee S.K."/>
        </authorList>
    </citation>
    <scope>NUCLEOTIDE SEQUENCE [LARGE SCALE GENOMIC DNA]</scope>
    <source>
        <tissue evidence="4">Muscle</tissue>
    </source>
</reference>
<dbReference type="EMBL" id="SRLO01000472">
    <property type="protein sequence ID" value="TNN54899.1"/>
    <property type="molecule type" value="Genomic_DNA"/>
</dbReference>
<accession>A0A4Z2GNH6</accession>
<gene>
    <name evidence="4" type="primary">Grb10</name>
    <name evidence="4" type="ORF">EYF80_034929</name>
</gene>
<proteinExistence type="predicted"/>
<dbReference type="GO" id="GO:0005158">
    <property type="term" value="F:insulin receptor binding"/>
    <property type="evidence" value="ECO:0007669"/>
    <property type="project" value="TreeGrafter"/>
</dbReference>
<dbReference type="Gene3D" id="3.30.505.10">
    <property type="entry name" value="SH2 domain"/>
    <property type="match status" value="1"/>
</dbReference>
<keyword evidence="5" id="KW-1185">Reference proteome</keyword>
<dbReference type="AlphaFoldDB" id="A0A4Z2GNH6"/>
<dbReference type="InterPro" id="IPR036860">
    <property type="entry name" value="SH2_dom_sf"/>
</dbReference>
<organism evidence="4 5">
    <name type="scientific">Liparis tanakae</name>
    <name type="common">Tanaka's snailfish</name>
    <dbReference type="NCBI Taxonomy" id="230148"/>
    <lineage>
        <taxon>Eukaryota</taxon>
        <taxon>Metazoa</taxon>
        <taxon>Chordata</taxon>
        <taxon>Craniata</taxon>
        <taxon>Vertebrata</taxon>
        <taxon>Euteleostomi</taxon>
        <taxon>Actinopterygii</taxon>
        <taxon>Neopterygii</taxon>
        <taxon>Teleostei</taxon>
        <taxon>Neoteleostei</taxon>
        <taxon>Acanthomorphata</taxon>
        <taxon>Eupercaria</taxon>
        <taxon>Perciformes</taxon>
        <taxon>Cottioidei</taxon>
        <taxon>Cottales</taxon>
        <taxon>Liparidae</taxon>
        <taxon>Liparis</taxon>
    </lineage>
</organism>
<dbReference type="InterPro" id="IPR000980">
    <property type="entry name" value="SH2"/>
</dbReference>
<evidence type="ECO:0000313" key="5">
    <source>
        <dbReference type="Proteomes" id="UP000314294"/>
    </source>
</evidence>
<dbReference type="SMART" id="SM00252">
    <property type="entry name" value="SH2"/>
    <property type="match status" value="1"/>
</dbReference>
<dbReference type="PROSITE" id="PS50001">
    <property type="entry name" value="SH2"/>
    <property type="match status" value="1"/>
</dbReference>
<dbReference type="InterPro" id="IPR015042">
    <property type="entry name" value="BPS-dom"/>
</dbReference>
<protein>
    <submittedName>
        <fullName evidence="4">Growth factor receptor-bound protein 10</fullName>
    </submittedName>
</protein>
<keyword evidence="1" id="KW-0727">SH2 domain</keyword>
<dbReference type="SUPFAM" id="SSF55550">
    <property type="entry name" value="SH2 domain"/>
    <property type="match status" value="1"/>
</dbReference>
<dbReference type="GO" id="GO:0008286">
    <property type="term" value="P:insulin receptor signaling pathway"/>
    <property type="evidence" value="ECO:0007669"/>
    <property type="project" value="TreeGrafter"/>
</dbReference>
<dbReference type="OrthoDB" id="5977126at2759"/>
<dbReference type="GO" id="GO:0046627">
    <property type="term" value="P:negative regulation of insulin receptor signaling pathway"/>
    <property type="evidence" value="ECO:0007669"/>
    <property type="project" value="TreeGrafter"/>
</dbReference>
<keyword evidence="4" id="KW-0675">Receptor</keyword>
<dbReference type="Pfam" id="PF08947">
    <property type="entry name" value="BPS"/>
    <property type="match status" value="1"/>
</dbReference>
<comment type="caution">
    <text evidence="4">The sequence shown here is derived from an EMBL/GenBank/DDBJ whole genome shotgun (WGS) entry which is preliminary data.</text>
</comment>
<evidence type="ECO:0000313" key="4">
    <source>
        <dbReference type="EMBL" id="TNN54899.1"/>
    </source>
</evidence>
<evidence type="ECO:0000259" key="3">
    <source>
        <dbReference type="PROSITE" id="PS50001"/>
    </source>
</evidence>
<evidence type="ECO:0000256" key="1">
    <source>
        <dbReference type="PROSITE-ProRule" id="PRU00191"/>
    </source>
</evidence>
<dbReference type="GO" id="GO:0030178">
    <property type="term" value="P:negative regulation of Wnt signaling pathway"/>
    <property type="evidence" value="ECO:0007669"/>
    <property type="project" value="TreeGrafter"/>
</dbReference>
<dbReference type="InterPro" id="IPR039664">
    <property type="entry name" value="GRB/APBB1IP"/>
</dbReference>
<name>A0A4Z2GNH6_9TELE</name>
<dbReference type="PANTHER" id="PTHR11243">
    <property type="entry name" value="GROWTH FACTOR RECEPTOR-BOUND PROTEIN"/>
    <property type="match status" value="1"/>
</dbReference>
<feature type="domain" description="SH2" evidence="3">
    <location>
        <begin position="102"/>
        <end position="164"/>
    </location>
</feature>